<proteinExistence type="predicted"/>
<dbReference type="SUPFAM" id="SSF54928">
    <property type="entry name" value="RNA-binding domain, RBD"/>
    <property type="match status" value="1"/>
</dbReference>
<dbReference type="SMART" id="SM00360">
    <property type="entry name" value="RRM"/>
    <property type="match status" value="1"/>
</dbReference>
<dbReference type="PANTHER" id="PTHR48027">
    <property type="entry name" value="HETEROGENEOUS NUCLEAR RIBONUCLEOPROTEIN 87F-RELATED"/>
    <property type="match status" value="1"/>
</dbReference>
<evidence type="ECO:0000256" key="2">
    <source>
        <dbReference type="PROSITE-ProRule" id="PRU00176"/>
    </source>
</evidence>
<protein>
    <recommendedName>
        <fullName evidence="3">RRM domain-containing protein</fullName>
    </recommendedName>
</protein>
<dbReference type="EnsemblPlants" id="QL01p011906:mrna">
    <property type="protein sequence ID" value="QL01p011906:mrna"/>
    <property type="gene ID" value="QL01p011906"/>
</dbReference>
<dbReference type="InterPro" id="IPR012677">
    <property type="entry name" value="Nucleotide-bd_a/b_plait_sf"/>
</dbReference>
<reference evidence="4" key="2">
    <citation type="submission" date="2021-01" db="UniProtKB">
        <authorList>
            <consortium name="EnsemblPlants"/>
        </authorList>
    </citation>
    <scope>IDENTIFICATION</scope>
</reference>
<dbReference type="InterPro" id="IPR000504">
    <property type="entry name" value="RRM_dom"/>
</dbReference>
<dbReference type="InterPro" id="IPR035979">
    <property type="entry name" value="RBD_domain_sf"/>
</dbReference>
<evidence type="ECO:0000313" key="4">
    <source>
        <dbReference type="EnsemblPlants" id="QL01p011906:mrna"/>
    </source>
</evidence>
<reference evidence="4 5" key="1">
    <citation type="journal article" date="2016" name="G3 (Bethesda)">
        <title>First Draft Assembly and Annotation of the Genome of a California Endemic Oak Quercus lobata Nee (Fagaceae).</title>
        <authorList>
            <person name="Sork V.L."/>
            <person name="Fitz-Gibbon S.T."/>
            <person name="Puiu D."/>
            <person name="Crepeau M."/>
            <person name="Gugger P.F."/>
            <person name="Sherman R."/>
            <person name="Stevens K."/>
            <person name="Langley C.H."/>
            <person name="Pellegrini M."/>
            <person name="Salzberg S.L."/>
        </authorList>
    </citation>
    <scope>NUCLEOTIDE SEQUENCE [LARGE SCALE GENOMIC DNA]</scope>
    <source>
        <strain evidence="4 5">cv. SW786</strain>
    </source>
</reference>
<evidence type="ECO:0000259" key="3">
    <source>
        <dbReference type="PROSITE" id="PS50102"/>
    </source>
</evidence>
<accession>A0A7N2KLX2</accession>
<dbReference type="PROSITE" id="PS50102">
    <property type="entry name" value="RRM"/>
    <property type="match status" value="1"/>
</dbReference>
<dbReference type="Proteomes" id="UP000594261">
    <property type="component" value="Chromosome 1"/>
</dbReference>
<feature type="domain" description="RRM" evidence="3">
    <location>
        <begin position="4"/>
        <end position="74"/>
    </location>
</feature>
<name>A0A7N2KLX2_QUELO</name>
<dbReference type="AlphaFoldDB" id="A0A7N2KLX2"/>
<sequence>MCKQLLVCKRLIFFHASEEDLELFCGSIGEVTEVRIVKGKDSGENKGFAFVTFRSAELTSKAFDELNNTEFNVT</sequence>
<dbReference type="InParanoid" id="A0A7N2KLX2"/>
<dbReference type="Gramene" id="QL01p011906:mrna">
    <property type="protein sequence ID" value="QL01p011906:mrna"/>
    <property type="gene ID" value="QL01p011906"/>
</dbReference>
<evidence type="ECO:0000313" key="5">
    <source>
        <dbReference type="Proteomes" id="UP000594261"/>
    </source>
</evidence>
<dbReference type="EMBL" id="LRBV02000001">
    <property type="status" value="NOT_ANNOTATED_CDS"/>
    <property type="molecule type" value="Genomic_DNA"/>
</dbReference>
<dbReference type="Pfam" id="PF00076">
    <property type="entry name" value="RRM_1"/>
    <property type="match status" value="1"/>
</dbReference>
<organism evidence="4 5">
    <name type="scientific">Quercus lobata</name>
    <name type="common">Valley oak</name>
    <dbReference type="NCBI Taxonomy" id="97700"/>
    <lineage>
        <taxon>Eukaryota</taxon>
        <taxon>Viridiplantae</taxon>
        <taxon>Streptophyta</taxon>
        <taxon>Embryophyta</taxon>
        <taxon>Tracheophyta</taxon>
        <taxon>Spermatophyta</taxon>
        <taxon>Magnoliopsida</taxon>
        <taxon>eudicotyledons</taxon>
        <taxon>Gunneridae</taxon>
        <taxon>Pentapetalae</taxon>
        <taxon>rosids</taxon>
        <taxon>fabids</taxon>
        <taxon>Fagales</taxon>
        <taxon>Fagaceae</taxon>
        <taxon>Quercus</taxon>
    </lineage>
</organism>
<dbReference type="InterPro" id="IPR052462">
    <property type="entry name" value="SLIRP/GR-RBP-like"/>
</dbReference>
<keyword evidence="5" id="KW-1185">Reference proteome</keyword>
<dbReference type="GO" id="GO:0003723">
    <property type="term" value="F:RNA binding"/>
    <property type="evidence" value="ECO:0007669"/>
    <property type="project" value="UniProtKB-UniRule"/>
</dbReference>
<dbReference type="Gene3D" id="3.30.70.330">
    <property type="match status" value="1"/>
</dbReference>
<keyword evidence="1 2" id="KW-0694">RNA-binding</keyword>
<evidence type="ECO:0000256" key="1">
    <source>
        <dbReference type="ARBA" id="ARBA00022884"/>
    </source>
</evidence>